<dbReference type="PROSITE" id="PS51257">
    <property type="entry name" value="PROKAR_LIPOPROTEIN"/>
    <property type="match status" value="1"/>
</dbReference>
<sequence length="115" mass="11728">MIKVKGTMKIMNKPLWKILAISIALLMLVSCPAVLYSGTEVEKGISEGGGKGVISLMPPPFIGVAGAAEAAGGGGDAAAAGTTFLEEEAGISAYVNVGQEIDLEKAETALIYRTS</sequence>
<gene>
    <name evidence="1" type="ORF">CHKLHMKO_00383</name>
</gene>
<evidence type="ECO:0000313" key="1">
    <source>
        <dbReference type="EMBL" id="CAD6492960.1"/>
    </source>
</evidence>
<proteinExistence type="predicted"/>
<name>A0A811TB67_9EURY</name>
<dbReference type="AlphaFoldDB" id="A0A811TB67"/>
<accession>A0A811TB67</accession>
<dbReference type="EMBL" id="CAJHIO010000022">
    <property type="protein sequence ID" value="CAD6492960.1"/>
    <property type="molecule type" value="Genomic_DNA"/>
</dbReference>
<comment type="caution">
    <text evidence="1">The sequence shown here is derived from an EMBL/GenBank/DDBJ whole genome shotgun (WGS) entry which is preliminary data.</text>
</comment>
<organism evidence="1 2">
    <name type="scientific">Candidatus Argoarchaeum ethanivorans</name>
    <dbReference type="NCBI Taxonomy" id="2608793"/>
    <lineage>
        <taxon>Archaea</taxon>
        <taxon>Methanobacteriati</taxon>
        <taxon>Methanobacteriota</taxon>
        <taxon>Stenosarchaea group</taxon>
        <taxon>Methanomicrobia</taxon>
        <taxon>Methanosarcinales</taxon>
        <taxon>Methanosarcinales incertae sedis</taxon>
        <taxon>GOM Arc I cluster</taxon>
        <taxon>Candidatus Argoarchaeum</taxon>
    </lineage>
</organism>
<reference evidence="1" key="1">
    <citation type="submission" date="2020-10" db="EMBL/GenBank/DDBJ databases">
        <authorList>
            <person name="Hahn C.J."/>
            <person name="Laso-Perez R."/>
            <person name="Vulcano F."/>
            <person name="Vaziourakis K.-M."/>
            <person name="Stokke R."/>
            <person name="Steen I.H."/>
            <person name="Teske A."/>
            <person name="Boetius A."/>
            <person name="Liebeke M."/>
            <person name="Amann R."/>
            <person name="Knittel K."/>
        </authorList>
    </citation>
    <scope>NUCLEOTIDE SEQUENCE</scope>
    <source>
        <strain evidence="1">Gfbio:e3339647-f889-4370-9287-4fb5cb688e4c:AG392O15_GoMArc1</strain>
    </source>
</reference>
<evidence type="ECO:0000313" key="2">
    <source>
        <dbReference type="Proteomes" id="UP000610373"/>
    </source>
</evidence>
<dbReference type="Proteomes" id="UP000610373">
    <property type="component" value="Unassembled WGS sequence"/>
</dbReference>
<protein>
    <submittedName>
        <fullName evidence="1">Uncharacterized protein</fullName>
    </submittedName>
</protein>